<evidence type="ECO:0000313" key="3">
    <source>
        <dbReference type="Proteomes" id="UP000644507"/>
    </source>
</evidence>
<evidence type="ECO:0000313" key="2">
    <source>
        <dbReference type="EMBL" id="GHC43865.1"/>
    </source>
</evidence>
<reference evidence="2" key="1">
    <citation type="journal article" date="2014" name="Int. J. Syst. Evol. Microbiol.">
        <title>Complete genome sequence of Corynebacterium casei LMG S-19264T (=DSM 44701T), isolated from a smear-ripened cheese.</title>
        <authorList>
            <consortium name="US DOE Joint Genome Institute (JGI-PGF)"/>
            <person name="Walter F."/>
            <person name="Albersmeier A."/>
            <person name="Kalinowski J."/>
            <person name="Ruckert C."/>
        </authorList>
    </citation>
    <scope>NUCLEOTIDE SEQUENCE</scope>
    <source>
        <strain evidence="2">KCTC 12988</strain>
    </source>
</reference>
<dbReference type="Proteomes" id="UP000644507">
    <property type="component" value="Unassembled WGS sequence"/>
</dbReference>
<reference evidence="2" key="2">
    <citation type="submission" date="2020-09" db="EMBL/GenBank/DDBJ databases">
        <authorList>
            <person name="Sun Q."/>
            <person name="Kim S."/>
        </authorList>
    </citation>
    <scope>NUCLEOTIDE SEQUENCE</scope>
    <source>
        <strain evidence="2">KCTC 12988</strain>
    </source>
</reference>
<protein>
    <submittedName>
        <fullName evidence="2">Uncharacterized protein</fullName>
    </submittedName>
</protein>
<name>A0A918WEI1_9BACT</name>
<feature type="region of interest" description="Disordered" evidence="1">
    <location>
        <begin position="959"/>
        <end position="982"/>
    </location>
</feature>
<organism evidence="2 3">
    <name type="scientific">Roseibacillus persicicus</name>
    <dbReference type="NCBI Taxonomy" id="454148"/>
    <lineage>
        <taxon>Bacteria</taxon>
        <taxon>Pseudomonadati</taxon>
        <taxon>Verrucomicrobiota</taxon>
        <taxon>Verrucomicrobiia</taxon>
        <taxon>Verrucomicrobiales</taxon>
        <taxon>Verrucomicrobiaceae</taxon>
        <taxon>Roseibacillus</taxon>
    </lineage>
</organism>
<gene>
    <name evidence="2" type="ORF">GCM10007100_06310</name>
</gene>
<dbReference type="EMBL" id="BMXI01000002">
    <property type="protein sequence ID" value="GHC43865.1"/>
    <property type="molecule type" value="Genomic_DNA"/>
</dbReference>
<proteinExistence type="predicted"/>
<evidence type="ECO:0000256" key="1">
    <source>
        <dbReference type="SAM" id="MobiDB-lite"/>
    </source>
</evidence>
<keyword evidence="3" id="KW-1185">Reference proteome</keyword>
<comment type="caution">
    <text evidence="2">The sequence shown here is derived from an EMBL/GenBank/DDBJ whole genome shotgun (WGS) entry which is preliminary data.</text>
</comment>
<accession>A0A918WEI1</accession>
<dbReference type="AlphaFoldDB" id="A0A918WEI1"/>
<sequence length="1188" mass="131390">MVTVLIMILLSLIATGLLTLSTVEMRAANISREQQIARSNAKLALTIAVGELQTYLGPDKRVSAPSSILENNGSVNHPHWTGVWSTRQENGDSFWRRDDNEGGLHDVRYEKGWDARDEVLSYLVSGNEGGRGASEGGLLDPFGPAEDDASWVKLVGEGSLGFNPNPLDEVVVPKVKVESFDGQVGSYGFWVGDLGVRANVATPNVWNRDGRMLSREEELFPLLASQESDATIMVTPDGQKLDSLTRVEKGRLATDGQLPLLSNEKWAPGLWHDLTTWSQGVLADTRDGGLRKNLTAYLQSSYSPELDVLSDGDNLVGPRNPEHAAKLGQSWSAGRYRMSAPTFGMLRDWVQNSVGLNPGVALQRNSETAYLDSTAAGSRSAFANDETVKLVGRTRSDLKPVVVEGSMYSTFSYHLNPEGFAKKYNIRFHQWPRVVLWNPYNVEISVPQSVMMLQLNSRNDFRTSIRTGGFVGTVQWISWGGGTRTPPPRSGESITESANYNDPYSGMRYFSLPAQVIGPGECLVFSPEQAAEYNSRNVLANRLSASVAPDPSRNFYISSSEFDDDDTGSGFNFEILRYFYYPAQGLDNQADDARMIWKDASGLLNLDIYSFDRLPQLSSVSCSLQYGAGKEPRLAINEINQIDVEFTDLKNPVIANRPDVRSREGFRLRWLEEHLSNVSVGNNPAGPYAFETAPLANWNMRASYALRSPWSNIAGDQGDGIASGPWFFGAYTRDLYDQAVSWDEQLPFFHDGLYRGNPFGPPQEGRVRNVLFELPREQVGIVSIAQLQHAKLSEFIWHPTYAIGNSLVDPRLELRGMAGTSPSLLSESDGGWNADAIGWSNDVERSEERDEWARFARFIVQELPQDENLVYDLSYEVNHALFDEFFLSSGDEDQRREFVEEGEPLPNGRMRLVEGGTVDDLNSITRAASKLMVDGAFNVNSTSVEAWKALLASTRQSGLSSKESSPFPRAPQAQSGEYLSGSGFPEDDEAWSGFRSLSDAEIEALATEIVEQVRLRGPFLSLSDFVNRGLVGYGQGEIGTMGPLQAAIEAAGLNREFIDRWELFKQGELPDYSHPDNISDSTRISQTLKPDSKAWGAPGYLTQADLLQVIGPVLSARSDTFVVRCYGDAKDSSGRITAKAWCEAVVQRTPQPIAPDQSGLNPDPNHASGRFGRQFEVRSFRWLSEEEV</sequence>